<dbReference type="eggNOG" id="KOG1543">
    <property type="taxonomic scope" value="Eukaryota"/>
</dbReference>
<reference evidence="3" key="1">
    <citation type="journal article" date="2009" name="Rice">
        <title>De Novo Next Generation Sequencing of Plant Genomes.</title>
        <authorList>
            <person name="Rounsley S."/>
            <person name="Marri P.R."/>
            <person name="Yu Y."/>
            <person name="He R."/>
            <person name="Sisneros N."/>
            <person name="Goicoechea J.L."/>
            <person name="Lee S.J."/>
            <person name="Angelova A."/>
            <person name="Kudrna D."/>
            <person name="Luo M."/>
            <person name="Affourtit J."/>
            <person name="Desany B."/>
            <person name="Knight J."/>
            <person name="Niazi F."/>
            <person name="Egholm M."/>
            <person name="Wing R.A."/>
        </authorList>
    </citation>
    <scope>NUCLEOTIDE SEQUENCE [LARGE SCALE GENOMIC DNA]</scope>
    <source>
        <strain evidence="3">cv. IRGC 105608</strain>
    </source>
</reference>
<accession>A0A0D3H4Y6</accession>
<reference evidence="3" key="2">
    <citation type="submission" date="2015-03" db="UniProtKB">
        <authorList>
            <consortium name="EnsemblPlants"/>
        </authorList>
    </citation>
    <scope>IDENTIFICATION</scope>
</reference>
<dbReference type="Pfam" id="PF08246">
    <property type="entry name" value="Inhibitor_I29"/>
    <property type="match status" value="1"/>
</dbReference>
<sequence length="156" mass="16925">MAAGKLVLLLVALMATTTNLAAAAAASMEGRHEEWMAENGRTYEDAAEKARRFEVFKANVECIDRFNNAAGGNRTYSLGVNAFTDLTDEEFAARYTAAGYYYSNATSFEFGVAAHKLPGFMYENVSLSSEGGYTQGIDWRERGAVTNVKSQGNCGN</sequence>
<evidence type="ECO:0000256" key="1">
    <source>
        <dbReference type="SAM" id="SignalP"/>
    </source>
</evidence>
<feature type="signal peptide" evidence="1">
    <location>
        <begin position="1"/>
        <end position="23"/>
    </location>
</feature>
<dbReference type="AlphaFoldDB" id="A0A0D3H4Y6"/>
<dbReference type="EnsemblPlants" id="OBART09G04690.1">
    <property type="protein sequence ID" value="OBART09G04690.1"/>
    <property type="gene ID" value="OBART09G04690"/>
</dbReference>
<dbReference type="SMART" id="SM00848">
    <property type="entry name" value="Inhibitor_I29"/>
    <property type="match status" value="1"/>
</dbReference>
<dbReference type="Gramene" id="OBART09G04690.1">
    <property type="protein sequence ID" value="OBART09G04690.1"/>
    <property type="gene ID" value="OBART09G04690"/>
</dbReference>
<organism evidence="3">
    <name type="scientific">Oryza barthii</name>
    <dbReference type="NCBI Taxonomy" id="65489"/>
    <lineage>
        <taxon>Eukaryota</taxon>
        <taxon>Viridiplantae</taxon>
        <taxon>Streptophyta</taxon>
        <taxon>Embryophyta</taxon>
        <taxon>Tracheophyta</taxon>
        <taxon>Spermatophyta</taxon>
        <taxon>Magnoliopsida</taxon>
        <taxon>Liliopsida</taxon>
        <taxon>Poales</taxon>
        <taxon>Poaceae</taxon>
        <taxon>BOP clade</taxon>
        <taxon>Oryzoideae</taxon>
        <taxon>Oryzeae</taxon>
        <taxon>Oryzinae</taxon>
        <taxon>Oryza</taxon>
    </lineage>
</organism>
<dbReference type="PaxDb" id="65489-OBART09G04690.1"/>
<evidence type="ECO:0000313" key="3">
    <source>
        <dbReference type="EnsemblPlants" id="OBART09G04690.1"/>
    </source>
</evidence>
<dbReference type="PANTHER" id="PTHR12411">
    <property type="entry name" value="CYSTEINE PROTEASE FAMILY C1-RELATED"/>
    <property type="match status" value="1"/>
</dbReference>
<dbReference type="SUPFAM" id="SSF54001">
    <property type="entry name" value="Cysteine proteinases"/>
    <property type="match status" value="1"/>
</dbReference>
<dbReference type="InterPro" id="IPR013128">
    <property type="entry name" value="Peptidase_C1A"/>
</dbReference>
<dbReference type="InterPro" id="IPR013201">
    <property type="entry name" value="Prot_inhib_I29"/>
</dbReference>
<proteinExistence type="predicted"/>
<evidence type="ECO:0000259" key="2">
    <source>
        <dbReference type="SMART" id="SM00848"/>
    </source>
</evidence>
<dbReference type="Proteomes" id="UP000026960">
    <property type="component" value="Chromosome 9"/>
</dbReference>
<evidence type="ECO:0000313" key="4">
    <source>
        <dbReference type="Proteomes" id="UP000026960"/>
    </source>
</evidence>
<feature type="chain" id="PRO_5002263491" description="Cathepsin propeptide inhibitor domain-containing protein" evidence="1">
    <location>
        <begin position="24"/>
        <end position="156"/>
    </location>
</feature>
<dbReference type="GO" id="GO:0008234">
    <property type="term" value="F:cysteine-type peptidase activity"/>
    <property type="evidence" value="ECO:0007669"/>
    <property type="project" value="InterPro"/>
</dbReference>
<protein>
    <recommendedName>
        <fullName evidence="2">Cathepsin propeptide inhibitor domain-containing protein</fullName>
    </recommendedName>
</protein>
<keyword evidence="1" id="KW-0732">Signal</keyword>
<dbReference type="InterPro" id="IPR038765">
    <property type="entry name" value="Papain-like_cys_pep_sf"/>
</dbReference>
<feature type="domain" description="Cathepsin propeptide inhibitor" evidence="2">
    <location>
        <begin position="32"/>
        <end position="91"/>
    </location>
</feature>
<keyword evidence="4" id="KW-1185">Reference proteome</keyword>
<dbReference type="HOGENOM" id="CLU_012184_7_6_1"/>
<name>A0A0D3H4Y6_9ORYZ</name>
<dbReference type="STRING" id="65489.A0A0D3H4Y6"/>
<dbReference type="Gene3D" id="3.90.70.10">
    <property type="entry name" value="Cysteine proteinases"/>
    <property type="match status" value="1"/>
</dbReference>